<dbReference type="InterPro" id="IPR056125">
    <property type="entry name" value="DUF7708"/>
</dbReference>
<accession>A0ABR1RP16</accession>
<protein>
    <recommendedName>
        <fullName evidence="2">DUF7708 domain-containing protein</fullName>
    </recommendedName>
</protein>
<organism evidence="3 4">
    <name type="scientific">Apiospora rasikravindrae</name>
    <dbReference type="NCBI Taxonomy" id="990691"/>
    <lineage>
        <taxon>Eukaryota</taxon>
        <taxon>Fungi</taxon>
        <taxon>Dikarya</taxon>
        <taxon>Ascomycota</taxon>
        <taxon>Pezizomycotina</taxon>
        <taxon>Sordariomycetes</taxon>
        <taxon>Xylariomycetidae</taxon>
        <taxon>Amphisphaeriales</taxon>
        <taxon>Apiosporaceae</taxon>
        <taxon>Apiospora</taxon>
    </lineage>
</organism>
<feature type="domain" description="DUF7708" evidence="2">
    <location>
        <begin position="3"/>
        <end position="144"/>
    </location>
</feature>
<keyword evidence="1" id="KW-0175">Coiled coil</keyword>
<gene>
    <name evidence="3" type="ORF">PG993_014847</name>
</gene>
<name>A0ABR1RP16_9PEZI</name>
<reference evidence="3 4" key="1">
    <citation type="submission" date="2023-01" db="EMBL/GenBank/DDBJ databases">
        <title>Analysis of 21 Apiospora genomes using comparative genomics revels a genus with tremendous synthesis potential of carbohydrate active enzymes and secondary metabolites.</title>
        <authorList>
            <person name="Sorensen T."/>
        </authorList>
    </citation>
    <scope>NUCLEOTIDE SEQUENCE [LARGE SCALE GENOMIC DNA]</scope>
    <source>
        <strain evidence="3 4">CBS 33761</strain>
    </source>
</reference>
<dbReference type="EMBL" id="JAQQWK010000014">
    <property type="protein sequence ID" value="KAK8016658.1"/>
    <property type="molecule type" value="Genomic_DNA"/>
</dbReference>
<feature type="coiled-coil region" evidence="1">
    <location>
        <begin position="115"/>
        <end position="189"/>
    </location>
</feature>
<evidence type="ECO:0000256" key="1">
    <source>
        <dbReference type="SAM" id="Coils"/>
    </source>
</evidence>
<dbReference type="Proteomes" id="UP001444661">
    <property type="component" value="Unassembled WGS sequence"/>
</dbReference>
<keyword evidence="4" id="KW-1185">Reference proteome</keyword>
<dbReference type="Pfam" id="PF24809">
    <property type="entry name" value="DUF7708"/>
    <property type="match status" value="1"/>
</dbReference>
<comment type="caution">
    <text evidence="3">The sequence shown here is derived from an EMBL/GenBank/DDBJ whole genome shotgun (WGS) entry which is preliminary data.</text>
</comment>
<proteinExistence type="predicted"/>
<evidence type="ECO:0000259" key="2">
    <source>
        <dbReference type="Pfam" id="PF24809"/>
    </source>
</evidence>
<evidence type="ECO:0000313" key="4">
    <source>
        <dbReference type="Proteomes" id="UP001444661"/>
    </source>
</evidence>
<sequence length="247" mass="28142">MFRRLCRGINSHKSLLTLLPEGNEYISVFTGALNVILKASANYEKLIESLSEALSTITDHVAECQVELELYETQEMKEAIANLYADIFLLLSDLMGYLTKKRVQRLLGSFNENLCKKYEDQISSINKKAQKIQRLAEQGSRAEIRALRLQLENLEQSMVAGQEGEARLRAELIASANRMEAERREVMRRREVPTQKQLMDHLAGTLNKMLGDEALRAVINARAAASEYFLLLNDQPQRASGFRFLLY</sequence>
<evidence type="ECO:0000313" key="3">
    <source>
        <dbReference type="EMBL" id="KAK8016658.1"/>
    </source>
</evidence>